<keyword evidence="2 6" id="KW-0032">Aminotransferase</keyword>
<dbReference type="InterPro" id="IPR036291">
    <property type="entry name" value="NAD(P)-bd_dom_sf"/>
</dbReference>
<dbReference type="Proteomes" id="UP001597425">
    <property type="component" value="Unassembled WGS sequence"/>
</dbReference>
<keyword evidence="7" id="KW-1185">Reference proteome</keyword>
<dbReference type="InterPro" id="IPR050103">
    <property type="entry name" value="Class-III_PLP-dep_AT"/>
</dbReference>
<dbReference type="Pfam" id="PF00202">
    <property type="entry name" value="Aminotran_3"/>
    <property type="match status" value="1"/>
</dbReference>
<dbReference type="RefSeq" id="WP_265721053.1">
    <property type="nucleotide sequence ID" value="NZ_JAPIVK010000008.1"/>
</dbReference>
<dbReference type="EMBL" id="JBHUJD010000001">
    <property type="protein sequence ID" value="MFD2309095.1"/>
    <property type="molecule type" value="Genomic_DNA"/>
</dbReference>
<dbReference type="CDD" id="cd00610">
    <property type="entry name" value="OAT_like"/>
    <property type="match status" value="1"/>
</dbReference>
<dbReference type="Gene3D" id="3.40.640.10">
    <property type="entry name" value="Type I PLP-dependent aspartate aminotransferase-like (Major domain)"/>
    <property type="match status" value="1"/>
</dbReference>
<reference evidence="7" key="1">
    <citation type="journal article" date="2019" name="Int. J. Syst. Evol. Microbiol.">
        <title>The Global Catalogue of Microorganisms (GCM) 10K type strain sequencing project: providing services to taxonomists for standard genome sequencing and annotation.</title>
        <authorList>
            <consortium name="The Broad Institute Genomics Platform"/>
            <consortium name="The Broad Institute Genome Sequencing Center for Infectious Disease"/>
            <person name="Wu L."/>
            <person name="Ma J."/>
        </authorList>
    </citation>
    <scope>NUCLEOTIDE SEQUENCE [LARGE SCALE GENOMIC DNA]</scope>
    <source>
        <strain evidence="7">KCTC 12848</strain>
    </source>
</reference>
<dbReference type="InterPro" id="IPR049704">
    <property type="entry name" value="Aminotrans_3_PPA_site"/>
</dbReference>
<dbReference type="SUPFAM" id="SSF53383">
    <property type="entry name" value="PLP-dependent transferases"/>
    <property type="match status" value="1"/>
</dbReference>
<gene>
    <name evidence="6" type="ORF">ACFSKX_01580</name>
</gene>
<evidence type="ECO:0000313" key="7">
    <source>
        <dbReference type="Proteomes" id="UP001597425"/>
    </source>
</evidence>
<accession>A0ABW5E9P5</accession>
<evidence type="ECO:0000259" key="5">
    <source>
        <dbReference type="Pfam" id="PF01488"/>
    </source>
</evidence>
<comment type="cofactor">
    <cofactor evidence="1">
        <name>pyridoxal 5'-phosphate</name>
        <dbReference type="ChEBI" id="CHEBI:597326"/>
    </cofactor>
</comment>
<keyword evidence="2 6" id="KW-0808">Transferase</keyword>
<dbReference type="GO" id="GO:0008483">
    <property type="term" value="F:transaminase activity"/>
    <property type="evidence" value="ECO:0007669"/>
    <property type="project" value="UniProtKB-KW"/>
</dbReference>
<dbReference type="InterPro" id="IPR015421">
    <property type="entry name" value="PyrdxlP-dep_Trfase_major"/>
</dbReference>
<dbReference type="Pfam" id="PF01488">
    <property type="entry name" value="Shikimate_DH"/>
    <property type="match status" value="1"/>
</dbReference>
<dbReference type="PROSITE" id="PS00600">
    <property type="entry name" value="AA_TRANSFER_CLASS_3"/>
    <property type="match status" value="1"/>
</dbReference>
<dbReference type="Gene3D" id="3.40.50.720">
    <property type="entry name" value="NAD(P)-binding Rossmann-like Domain"/>
    <property type="match status" value="1"/>
</dbReference>
<sequence length="825" mass="90770">MLDLVERGSRDLQTGYDPAIWRRENLVPFLDFGTIRSPAGSTAEGVVHYLPLTAEEMLTSAREVQERIFTGIDAMREQGAELVGLGGFTSIIGRRGLHTAERASLPVTSGNSLTAYAAYRGLHQVFDWLRLDPAQARVAVVGYPGSISLALAKLLLEMGCQLDLVHRPGADSRRLMAYLPEARDGQVQLFDSMEAVYERTRILVSATSSGSVIDEARLLPGSIVMDIALPRDIRPAEPRRNDVIVIDGGHMTGTPRIKLGGESLSMAIKQQINGCLAETMVLALEGRAECYSIGRDLPPQKVLESGEIAERHGFEAFPLATYGERLNGELVAGLRRYHRTFKSAPARGPMDRERGVDTGEGRRTRTLERYRRHINPMMADFLHYMHCDQVFERAEACTLTDTEGRDYLDMVAGYGCLNLGHNPQCVTGAVQEYIGRLGPNFVQYVSLPQETAKLAETLCDIAPGAMERVFFSNSGTEAVEAALKQARAANPRPRFVYADNSYHGKTLGALSVTGREKHREHFRPLIPDCESVPFGDSGALREALASGDVCAFIVEPIQGEGGVHVPPLGYLSDVQRICHETGTLLVVDEIQTGMARTGRLFACEWEGIEPDILVLSKSLSGGLIPIGATLSRTDIWDAAYGTADRFLAHTSTFGGCNLASVAGFATIEGIREQGLAEHAEKLGGYFKSELERVAASYPFVSEIRGRGLMLAVQFDNDFTGAVEACAREFGTRLPGDWHLTYRFFPDDVKEHLTTAMDRMEESLAEMFCMRFVTKLNNDHRILTFVTANSSTVIRIQPPLVITREEVERFVQAFATACDDMSTFLN</sequence>
<evidence type="ECO:0000256" key="3">
    <source>
        <dbReference type="ARBA" id="ARBA00022857"/>
    </source>
</evidence>
<dbReference type="InterPro" id="IPR006151">
    <property type="entry name" value="Shikm_DH/Glu-tRNA_Rdtase"/>
</dbReference>
<protein>
    <submittedName>
        <fullName evidence="6">Aminotransferase class III-fold pyridoxal phosphate-dependent enzyme</fullName>
    </submittedName>
</protein>
<dbReference type="Gene3D" id="3.90.1150.10">
    <property type="entry name" value="Aspartate Aminotransferase, domain 1"/>
    <property type="match status" value="1"/>
</dbReference>
<feature type="domain" description="Quinate/shikimate 5-dehydrogenase/glutamyl-tRNA reductase" evidence="5">
    <location>
        <begin position="134"/>
        <end position="246"/>
    </location>
</feature>
<dbReference type="PANTHER" id="PTHR11986">
    <property type="entry name" value="AMINOTRANSFERASE CLASS III"/>
    <property type="match status" value="1"/>
</dbReference>
<evidence type="ECO:0000313" key="6">
    <source>
        <dbReference type="EMBL" id="MFD2309095.1"/>
    </source>
</evidence>
<name>A0ABW5E9P5_9GAMM</name>
<dbReference type="InterPro" id="IPR005814">
    <property type="entry name" value="Aminotrans_3"/>
</dbReference>
<dbReference type="InterPro" id="IPR015422">
    <property type="entry name" value="PyrdxlP-dep_Trfase_small"/>
</dbReference>
<comment type="caution">
    <text evidence="6">The sequence shown here is derived from an EMBL/GenBank/DDBJ whole genome shotgun (WGS) entry which is preliminary data.</text>
</comment>
<evidence type="ECO:0000256" key="4">
    <source>
        <dbReference type="ARBA" id="ARBA00022898"/>
    </source>
</evidence>
<evidence type="ECO:0000256" key="2">
    <source>
        <dbReference type="ARBA" id="ARBA00022576"/>
    </source>
</evidence>
<evidence type="ECO:0000256" key="1">
    <source>
        <dbReference type="ARBA" id="ARBA00001933"/>
    </source>
</evidence>
<dbReference type="PANTHER" id="PTHR11986:SF121">
    <property type="entry name" value="BLR3010 PROTEIN"/>
    <property type="match status" value="1"/>
</dbReference>
<keyword evidence="3" id="KW-0521">NADP</keyword>
<organism evidence="6 7">
    <name type="scientific">Microbulbifer halophilus</name>
    <dbReference type="NCBI Taxonomy" id="453963"/>
    <lineage>
        <taxon>Bacteria</taxon>
        <taxon>Pseudomonadati</taxon>
        <taxon>Pseudomonadota</taxon>
        <taxon>Gammaproteobacteria</taxon>
        <taxon>Cellvibrionales</taxon>
        <taxon>Microbulbiferaceae</taxon>
        <taxon>Microbulbifer</taxon>
    </lineage>
</organism>
<keyword evidence="4" id="KW-0663">Pyridoxal phosphate</keyword>
<proteinExistence type="predicted"/>
<dbReference type="SUPFAM" id="SSF51735">
    <property type="entry name" value="NAD(P)-binding Rossmann-fold domains"/>
    <property type="match status" value="1"/>
</dbReference>
<dbReference type="InterPro" id="IPR015424">
    <property type="entry name" value="PyrdxlP-dep_Trfase"/>
</dbReference>